<keyword evidence="2" id="KW-1185">Reference proteome</keyword>
<proteinExistence type="predicted"/>
<dbReference type="Proteomes" id="UP000280726">
    <property type="component" value="Unassembled WGS sequence"/>
</dbReference>
<dbReference type="RefSeq" id="WP_123914919.1">
    <property type="nucleotide sequence ID" value="NZ_RKRA01000001.1"/>
</dbReference>
<dbReference type="OrthoDB" id="3782133at2"/>
<accession>A0A3N4Z1J5</accession>
<reference evidence="1 2" key="1">
    <citation type="submission" date="2018-11" db="EMBL/GenBank/DDBJ databases">
        <title>Sequencing the genomes of 1000 actinobacteria strains.</title>
        <authorList>
            <person name="Klenk H.-P."/>
        </authorList>
    </citation>
    <scope>NUCLEOTIDE SEQUENCE [LARGE SCALE GENOMIC DNA]</scope>
    <source>
        <strain evidence="1 2">DSM 14418</strain>
    </source>
</reference>
<evidence type="ECO:0000313" key="1">
    <source>
        <dbReference type="EMBL" id="RPF26403.1"/>
    </source>
</evidence>
<protein>
    <submittedName>
        <fullName evidence="1">Putative nucleotidyltransferase-like protein</fullName>
    </submittedName>
</protein>
<comment type="caution">
    <text evidence="1">The sequence shown here is derived from an EMBL/GenBank/DDBJ whole genome shotgun (WGS) entry which is preliminary data.</text>
</comment>
<sequence length="291" mass="31908">MSSSVVVGAPLAVRVRFAHATIQHLAEKCGADVLHIKGVAIDRAIASATRVGADADVLVRPAHVDALLDEMGKHGWDVRSTFESGSPFGHAVTLTHEVWGFADLHRHFPGIGTAPERAFDRLWRDRSLTTIAGVPCPVPSVAAQSLILVLNAARAGGHASVDVRAAWTGASEARKDEIRVLRDELEAQVGFAAATGGLEDFRDAREYDLWRLTVGGGTRMEEWAARIRATSSRREALRLAWRAPQVNVDHLAHRLGRRPSRTDIAREFFARPARGLREELAALVRRRQGRR</sequence>
<dbReference type="GO" id="GO:0016740">
    <property type="term" value="F:transferase activity"/>
    <property type="evidence" value="ECO:0007669"/>
    <property type="project" value="UniProtKB-KW"/>
</dbReference>
<dbReference type="Gene3D" id="3.30.460.40">
    <property type="match status" value="1"/>
</dbReference>
<keyword evidence="1" id="KW-0808">Transferase</keyword>
<organism evidence="1 2">
    <name type="scientific">Georgenia muralis</name>
    <dbReference type="NCBI Taxonomy" id="154117"/>
    <lineage>
        <taxon>Bacteria</taxon>
        <taxon>Bacillati</taxon>
        <taxon>Actinomycetota</taxon>
        <taxon>Actinomycetes</taxon>
        <taxon>Micrococcales</taxon>
        <taxon>Bogoriellaceae</taxon>
        <taxon>Georgenia</taxon>
    </lineage>
</organism>
<dbReference type="AlphaFoldDB" id="A0A3N4Z1J5"/>
<evidence type="ECO:0000313" key="2">
    <source>
        <dbReference type="Proteomes" id="UP000280726"/>
    </source>
</evidence>
<dbReference type="EMBL" id="RKRA01000001">
    <property type="protein sequence ID" value="RPF26403.1"/>
    <property type="molecule type" value="Genomic_DNA"/>
</dbReference>
<gene>
    <name evidence="1" type="ORF">EDD32_0842</name>
</gene>
<name>A0A3N4Z1J5_9MICO</name>